<evidence type="ECO:0000313" key="1">
    <source>
        <dbReference type="EMBL" id="KAF2158368.1"/>
    </source>
</evidence>
<dbReference type="AlphaFoldDB" id="A0A6A6BWF3"/>
<accession>A0A6A6BWF3</accession>
<proteinExistence type="predicted"/>
<dbReference type="RefSeq" id="XP_033659257.1">
    <property type="nucleotide sequence ID" value="XM_033810198.1"/>
</dbReference>
<dbReference type="OrthoDB" id="4502478at2759"/>
<gene>
    <name evidence="1" type="ORF">M409DRAFT_31111</name>
</gene>
<name>A0A6A6BWF3_ZASCE</name>
<keyword evidence="2" id="KW-1185">Reference proteome</keyword>
<reference evidence="1" key="1">
    <citation type="journal article" date="2020" name="Stud. Mycol.">
        <title>101 Dothideomycetes genomes: a test case for predicting lifestyles and emergence of pathogens.</title>
        <authorList>
            <person name="Haridas S."/>
            <person name="Albert R."/>
            <person name="Binder M."/>
            <person name="Bloem J."/>
            <person name="Labutti K."/>
            <person name="Salamov A."/>
            <person name="Andreopoulos B."/>
            <person name="Baker S."/>
            <person name="Barry K."/>
            <person name="Bills G."/>
            <person name="Bluhm B."/>
            <person name="Cannon C."/>
            <person name="Castanera R."/>
            <person name="Culley D."/>
            <person name="Daum C."/>
            <person name="Ezra D."/>
            <person name="Gonzalez J."/>
            <person name="Henrissat B."/>
            <person name="Kuo A."/>
            <person name="Liang C."/>
            <person name="Lipzen A."/>
            <person name="Lutzoni F."/>
            <person name="Magnuson J."/>
            <person name="Mondo S."/>
            <person name="Nolan M."/>
            <person name="Ohm R."/>
            <person name="Pangilinan J."/>
            <person name="Park H.-J."/>
            <person name="Ramirez L."/>
            <person name="Alfaro M."/>
            <person name="Sun H."/>
            <person name="Tritt A."/>
            <person name="Yoshinaga Y."/>
            <person name="Zwiers L.-H."/>
            <person name="Turgeon B."/>
            <person name="Goodwin S."/>
            <person name="Spatafora J."/>
            <person name="Crous P."/>
            <person name="Grigoriev I."/>
        </authorList>
    </citation>
    <scope>NUCLEOTIDE SEQUENCE</scope>
    <source>
        <strain evidence="1">ATCC 36951</strain>
    </source>
</reference>
<dbReference type="Proteomes" id="UP000799537">
    <property type="component" value="Unassembled WGS sequence"/>
</dbReference>
<dbReference type="GeneID" id="54563470"/>
<sequence length="162" mass="18322">MAPPIPALAQSGSKVRLFEQLGFHLGDEDHQLIYEMMKKEAVEGLKRMIEGQDVLTSSLRNSDTSPCLNSQITETETHRETMRIYLTARPETKAVYDLGHDVDGVEEENWVIRWLLWHFQLYQAHISAVETISSLSLALPDRAIIGIQFAISGAHATNWDTM</sequence>
<evidence type="ECO:0000313" key="2">
    <source>
        <dbReference type="Proteomes" id="UP000799537"/>
    </source>
</evidence>
<dbReference type="EMBL" id="ML993679">
    <property type="protein sequence ID" value="KAF2158368.1"/>
    <property type="molecule type" value="Genomic_DNA"/>
</dbReference>
<organism evidence="1 2">
    <name type="scientific">Zasmidium cellare ATCC 36951</name>
    <dbReference type="NCBI Taxonomy" id="1080233"/>
    <lineage>
        <taxon>Eukaryota</taxon>
        <taxon>Fungi</taxon>
        <taxon>Dikarya</taxon>
        <taxon>Ascomycota</taxon>
        <taxon>Pezizomycotina</taxon>
        <taxon>Dothideomycetes</taxon>
        <taxon>Dothideomycetidae</taxon>
        <taxon>Mycosphaerellales</taxon>
        <taxon>Mycosphaerellaceae</taxon>
        <taxon>Zasmidium</taxon>
    </lineage>
</organism>
<protein>
    <submittedName>
        <fullName evidence="1">Uncharacterized protein</fullName>
    </submittedName>
</protein>